<dbReference type="GO" id="GO:0001731">
    <property type="term" value="P:formation of translation preinitiation complex"/>
    <property type="evidence" value="ECO:0007669"/>
    <property type="project" value="TreeGrafter"/>
</dbReference>
<dbReference type="STRING" id="880074.BARVI_10700"/>
<keyword evidence="3" id="KW-0648">Protein biosynthesis</keyword>
<gene>
    <name evidence="5" type="ORF">BARVI_10700</name>
</gene>
<evidence type="ECO:0000259" key="4">
    <source>
        <dbReference type="PROSITE" id="PS50296"/>
    </source>
</evidence>
<evidence type="ECO:0000256" key="1">
    <source>
        <dbReference type="ARBA" id="ARBA00005422"/>
    </source>
</evidence>
<dbReference type="GO" id="GO:0006417">
    <property type="term" value="P:regulation of translation"/>
    <property type="evidence" value="ECO:0007669"/>
    <property type="project" value="UniProtKB-KW"/>
</dbReference>
<organism evidence="5 6">
    <name type="scientific">Barnesiella viscericola DSM 18177</name>
    <dbReference type="NCBI Taxonomy" id="880074"/>
    <lineage>
        <taxon>Bacteria</taxon>
        <taxon>Pseudomonadati</taxon>
        <taxon>Bacteroidota</taxon>
        <taxon>Bacteroidia</taxon>
        <taxon>Bacteroidales</taxon>
        <taxon>Barnesiellaceae</taxon>
        <taxon>Barnesiella</taxon>
    </lineage>
</organism>
<evidence type="ECO:0000313" key="5">
    <source>
        <dbReference type="EMBL" id="AHF13139.1"/>
    </source>
</evidence>
<dbReference type="PROSITE" id="PS50296">
    <property type="entry name" value="SUI1"/>
    <property type="match status" value="1"/>
</dbReference>
<dbReference type="KEGG" id="bvs:BARVI_10700"/>
<dbReference type="AlphaFoldDB" id="W0EV99"/>
<comment type="similarity">
    <text evidence="1">Belongs to the SUI1 family.</text>
</comment>
<dbReference type="InterPro" id="IPR001950">
    <property type="entry name" value="SUI1"/>
</dbReference>
<evidence type="ECO:0000256" key="3">
    <source>
        <dbReference type="ARBA" id="ARBA00022917"/>
    </source>
</evidence>
<keyword evidence="2" id="KW-0810">Translation regulation</keyword>
<keyword evidence="5" id="KW-0396">Initiation factor</keyword>
<name>W0EV99_9BACT</name>
<dbReference type="SUPFAM" id="SSF55159">
    <property type="entry name" value="eIF1-like"/>
    <property type="match status" value="1"/>
</dbReference>
<dbReference type="GO" id="GO:0003729">
    <property type="term" value="F:mRNA binding"/>
    <property type="evidence" value="ECO:0007669"/>
    <property type="project" value="TreeGrafter"/>
</dbReference>
<dbReference type="Pfam" id="PF01253">
    <property type="entry name" value="SUI1"/>
    <property type="match status" value="1"/>
</dbReference>
<protein>
    <submittedName>
        <fullName evidence="5">Translation initiation factor SUI1</fullName>
    </submittedName>
</protein>
<accession>W0EV99</accession>
<dbReference type="PANTHER" id="PTHR12789">
    <property type="entry name" value="DENSITY-REGULATED PROTEIN HOMOLOG"/>
    <property type="match status" value="1"/>
</dbReference>
<evidence type="ECO:0000256" key="2">
    <source>
        <dbReference type="ARBA" id="ARBA00022845"/>
    </source>
</evidence>
<dbReference type="Proteomes" id="UP000018901">
    <property type="component" value="Chromosome"/>
</dbReference>
<dbReference type="InterPro" id="IPR036877">
    <property type="entry name" value="SUI1_dom_sf"/>
</dbReference>
<dbReference type="GO" id="GO:0002188">
    <property type="term" value="P:translation reinitiation"/>
    <property type="evidence" value="ECO:0007669"/>
    <property type="project" value="TreeGrafter"/>
</dbReference>
<proteinExistence type="inferred from homology"/>
<evidence type="ECO:0000313" key="6">
    <source>
        <dbReference type="Proteomes" id="UP000018901"/>
    </source>
</evidence>
<dbReference type="InterPro" id="IPR050318">
    <property type="entry name" value="DENR/SUI1_TIF"/>
</dbReference>
<dbReference type="InterPro" id="IPR005872">
    <property type="entry name" value="SUI1_arc_bac"/>
</dbReference>
<dbReference type="eggNOG" id="COG0023">
    <property type="taxonomic scope" value="Bacteria"/>
</dbReference>
<dbReference type="PANTHER" id="PTHR12789:SF0">
    <property type="entry name" value="DENSITY-REGULATED PROTEIN"/>
    <property type="match status" value="1"/>
</dbReference>
<dbReference type="HOGENOM" id="CLU_082805_4_1_10"/>
<dbReference type="GO" id="GO:0003743">
    <property type="term" value="F:translation initiation factor activity"/>
    <property type="evidence" value="ECO:0007669"/>
    <property type="project" value="UniProtKB-KW"/>
</dbReference>
<dbReference type="PIRSF" id="PIRSF037511">
    <property type="entry name" value="Transl_init_SUI1_pro"/>
    <property type="match status" value="1"/>
</dbReference>
<reference evidence="5 6" key="1">
    <citation type="submission" date="2013-12" db="EMBL/GenBank/DDBJ databases">
        <authorList>
            <consortium name="DOE Joint Genome Institute"/>
            <person name="Eisen J."/>
            <person name="Huntemann M."/>
            <person name="Han J."/>
            <person name="Chen A."/>
            <person name="Kyrpides N."/>
            <person name="Mavromatis K."/>
            <person name="Markowitz V."/>
            <person name="Palaniappan K."/>
            <person name="Ivanova N."/>
            <person name="Schaumberg A."/>
            <person name="Pati A."/>
            <person name="Liolios K."/>
            <person name="Nordberg H.P."/>
            <person name="Cantor M.N."/>
            <person name="Hua S.X."/>
            <person name="Woyke T."/>
        </authorList>
    </citation>
    <scope>NUCLEOTIDE SEQUENCE [LARGE SCALE GENOMIC DNA]</scope>
    <source>
        <strain evidence="6">DSM 18177</strain>
    </source>
</reference>
<dbReference type="PATRIC" id="fig|880074.11.peg.2218"/>
<sequence length="117" mass="13339">MTEMKKDNDWKDRLNIVYSTNPDFQFEKDEEVEPETLEPARQQLRISLDKRNRNGKSVTLVTGFVGTADDLHTLAKKLKTKCGVGGSDKEGEILIQGDFRQKVLDILLAEGYRARII</sequence>
<dbReference type="CDD" id="cd11567">
    <property type="entry name" value="YciH_like"/>
    <property type="match status" value="1"/>
</dbReference>
<dbReference type="EMBL" id="CP007034">
    <property type="protein sequence ID" value="AHF13139.1"/>
    <property type="molecule type" value="Genomic_DNA"/>
</dbReference>
<dbReference type="Gene3D" id="3.30.780.10">
    <property type="entry name" value="SUI1-like domain"/>
    <property type="match status" value="1"/>
</dbReference>
<keyword evidence="6" id="KW-1185">Reference proteome</keyword>
<feature type="domain" description="SUI1" evidence="4">
    <location>
        <begin position="51"/>
        <end position="111"/>
    </location>
</feature>